<gene>
    <name evidence="2" type="ORF">SCLCIDRAFT_1221034</name>
</gene>
<feature type="domain" description="G" evidence="1">
    <location>
        <begin position="49"/>
        <end position="136"/>
    </location>
</feature>
<dbReference type="HOGENOM" id="CLU_023805_5_2_1"/>
<dbReference type="EMBL" id="KN822132">
    <property type="protein sequence ID" value="KIM55544.1"/>
    <property type="molecule type" value="Genomic_DNA"/>
</dbReference>
<evidence type="ECO:0000313" key="3">
    <source>
        <dbReference type="Proteomes" id="UP000053989"/>
    </source>
</evidence>
<reference evidence="3" key="2">
    <citation type="submission" date="2015-01" db="EMBL/GenBank/DDBJ databases">
        <title>Evolutionary Origins and Diversification of the Mycorrhizal Mutualists.</title>
        <authorList>
            <consortium name="DOE Joint Genome Institute"/>
            <consortium name="Mycorrhizal Genomics Consortium"/>
            <person name="Kohler A."/>
            <person name="Kuo A."/>
            <person name="Nagy L.G."/>
            <person name="Floudas D."/>
            <person name="Copeland A."/>
            <person name="Barry K.W."/>
            <person name="Cichocki N."/>
            <person name="Veneault-Fourrey C."/>
            <person name="LaButti K."/>
            <person name="Lindquist E.A."/>
            <person name="Lipzen A."/>
            <person name="Lundell T."/>
            <person name="Morin E."/>
            <person name="Murat C."/>
            <person name="Riley R."/>
            <person name="Ohm R."/>
            <person name="Sun H."/>
            <person name="Tunlid A."/>
            <person name="Henrissat B."/>
            <person name="Grigoriev I.V."/>
            <person name="Hibbett D.S."/>
            <person name="Martin F."/>
        </authorList>
    </citation>
    <scope>NUCLEOTIDE SEQUENCE [LARGE SCALE GENOMIC DNA]</scope>
    <source>
        <strain evidence="3">Foug A</strain>
    </source>
</reference>
<proteinExistence type="predicted"/>
<organism evidence="2 3">
    <name type="scientific">Scleroderma citrinum Foug A</name>
    <dbReference type="NCBI Taxonomy" id="1036808"/>
    <lineage>
        <taxon>Eukaryota</taxon>
        <taxon>Fungi</taxon>
        <taxon>Dikarya</taxon>
        <taxon>Basidiomycota</taxon>
        <taxon>Agaricomycotina</taxon>
        <taxon>Agaricomycetes</taxon>
        <taxon>Agaricomycetidae</taxon>
        <taxon>Boletales</taxon>
        <taxon>Sclerodermatineae</taxon>
        <taxon>Sclerodermataceae</taxon>
        <taxon>Scleroderma</taxon>
    </lineage>
</organism>
<dbReference type="Gene3D" id="3.40.50.300">
    <property type="entry name" value="P-loop containing nucleotide triphosphate hydrolases"/>
    <property type="match status" value="1"/>
</dbReference>
<feature type="non-terminal residue" evidence="2">
    <location>
        <position position="157"/>
    </location>
</feature>
<dbReference type="OrthoDB" id="3172613at2759"/>
<dbReference type="Pfam" id="PF01926">
    <property type="entry name" value="MMR_HSR1"/>
    <property type="match status" value="1"/>
</dbReference>
<name>A0A0C3DGS1_9AGAM</name>
<dbReference type="CDD" id="cd00882">
    <property type="entry name" value="Ras_like_GTPase"/>
    <property type="match status" value="1"/>
</dbReference>
<keyword evidence="3" id="KW-1185">Reference proteome</keyword>
<protein>
    <recommendedName>
        <fullName evidence="1">G domain-containing protein</fullName>
    </recommendedName>
</protein>
<dbReference type="Proteomes" id="UP000053989">
    <property type="component" value="Unassembled WGS sequence"/>
</dbReference>
<dbReference type="InterPro" id="IPR006073">
    <property type="entry name" value="GTP-bd"/>
</dbReference>
<dbReference type="SUPFAM" id="SSF52540">
    <property type="entry name" value="P-loop containing nucleoside triphosphate hydrolases"/>
    <property type="match status" value="1"/>
</dbReference>
<dbReference type="STRING" id="1036808.A0A0C3DGS1"/>
<dbReference type="GO" id="GO:0005525">
    <property type="term" value="F:GTP binding"/>
    <property type="evidence" value="ECO:0007669"/>
    <property type="project" value="InterPro"/>
</dbReference>
<dbReference type="AlphaFoldDB" id="A0A0C3DGS1"/>
<sequence length="157" mass="17869">MAPGRLSRFLSTLPFRNSGQRASGSDEANKVRLDPAEVKKHFDRIGHFRVLVLGRSNAGKTTLLQRVCNTTELPEVFNAEGEKIDPVTVQGSLERGYHNIEDELIFRSNPGFIFHDSRGFETGSVNELDLMNAFVTDRARTLQLEKRIHAIWWDHSY</sequence>
<evidence type="ECO:0000313" key="2">
    <source>
        <dbReference type="EMBL" id="KIM55544.1"/>
    </source>
</evidence>
<dbReference type="InterPro" id="IPR027417">
    <property type="entry name" value="P-loop_NTPase"/>
</dbReference>
<reference evidence="2 3" key="1">
    <citation type="submission" date="2014-04" db="EMBL/GenBank/DDBJ databases">
        <authorList>
            <consortium name="DOE Joint Genome Institute"/>
            <person name="Kuo A."/>
            <person name="Kohler A."/>
            <person name="Nagy L.G."/>
            <person name="Floudas D."/>
            <person name="Copeland A."/>
            <person name="Barry K.W."/>
            <person name="Cichocki N."/>
            <person name="Veneault-Fourrey C."/>
            <person name="LaButti K."/>
            <person name="Lindquist E.A."/>
            <person name="Lipzen A."/>
            <person name="Lundell T."/>
            <person name="Morin E."/>
            <person name="Murat C."/>
            <person name="Sun H."/>
            <person name="Tunlid A."/>
            <person name="Henrissat B."/>
            <person name="Grigoriev I.V."/>
            <person name="Hibbett D.S."/>
            <person name="Martin F."/>
            <person name="Nordberg H.P."/>
            <person name="Cantor M.N."/>
            <person name="Hua S.X."/>
        </authorList>
    </citation>
    <scope>NUCLEOTIDE SEQUENCE [LARGE SCALE GENOMIC DNA]</scope>
    <source>
        <strain evidence="2 3">Foug A</strain>
    </source>
</reference>
<evidence type="ECO:0000259" key="1">
    <source>
        <dbReference type="Pfam" id="PF01926"/>
    </source>
</evidence>
<accession>A0A0C3DGS1</accession>
<dbReference type="InParanoid" id="A0A0C3DGS1"/>